<dbReference type="InterPro" id="IPR001296">
    <property type="entry name" value="Glyco_trans_1"/>
</dbReference>
<dbReference type="CDD" id="cd03801">
    <property type="entry name" value="GT4_PimA-like"/>
    <property type="match status" value="1"/>
</dbReference>
<dbReference type="PANTHER" id="PTHR46401:SF2">
    <property type="entry name" value="GLYCOSYLTRANSFERASE WBBK-RELATED"/>
    <property type="match status" value="1"/>
</dbReference>
<dbReference type="Gene3D" id="3.40.50.2000">
    <property type="entry name" value="Glycogen Phosphorylase B"/>
    <property type="match status" value="2"/>
</dbReference>
<feature type="domain" description="Glycosyl transferase family 1" evidence="2">
    <location>
        <begin position="61"/>
        <end position="214"/>
    </location>
</feature>
<dbReference type="Pfam" id="PF00534">
    <property type="entry name" value="Glycos_transf_1"/>
    <property type="match status" value="1"/>
</dbReference>
<keyword evidence="1" id="KW-0808">Transferase</keyword>
<dbReference type="EMBL" id="BAABIA010000001">
    <property type="protein sequence ID" value="GAA5133596.1"/>
    <property type="molecule type" value="Genomic_DNA"/>
</dbReference>
<comment type="caution">
    <text evidence="3">The sequence shown here is derived from an EMBL/GenBank/DDBJ whole genome shotgun (WGS) entry which is preliminary data.</text>
</comment>
<name>A0ABP9NUQ5_9BACT</name>
<evidence type="ECO:0000259" key="2">
    <source>
        <dbReference type="Pfam" id="PF00534"/>
    </source>
</evidence>
<dbReference type="Proteomes" id="UP001499852">
    <property type="component" value="Unassembled WGS sequence"/>
</dbReference>
<reference evidence="4" key="1">
    <citation type="journal article" date="2019" name="Int. J. Syst. Evol. Microbiol.">
        <title>The Global Catalogue of Microorganisms (GCM) 10K type strain sequencing project: providing services to taxonomists for standard genome sequencing and annotation.</title>
        <authorList>
            <consortium name="The Broad Institute Genomics Platform"/>
            <consortium name="The Broad Institute Genome Sequencing Center for Infectious Disease"/>
            <person name="Wu L."/>
            <person name="Ma J."/>
        </authorList>
    </citation>
    <scope>NUCLEOTIDE SEQUENCE [LARGE SCALE GENOMIC DNA]</scope>
    <source>
        <strain evidence="4">JCM 18053</strain>
    </source>
</reference>
<dbReference type="PANTHER" id="PTHR46401">
    <property type="entry name" value="GLYCOSYLTRANSFERASE WBBK-RELATED"/>
    <property type="match status" value="1"/>
</dbReference>
<keyword evidence="4" id="KW-1185">Reference proteome</keyword>
<accession>A0ABP9NUQ5</accession>
<evidence type="ECO:0000313" key="4">
    <source>
        <dbReference type="Proteomes" id="UP001499852"/>
    </source>
</evidence>
<evidence type="ECO:0000313" key="3">
    <source>
        <dbReference type="EMBL" id="GAA5133596.1"/>
    </source>
</evidence>
<protein>
    <recommendedName>
        <fullName evidence="2">Glycosyl transferase family 1 domain-containing protein</fullName>
    </recommendedName>
</protein>
<organism evidence="3 4">
    <name type="scientific">Prosthecobacter algae</name>
    <dbReference type="NCBI Taxonomy" id="1144682"/>
    <lineage>
        <taxon>Bacteria</taxon>
        <taxon>Pseudomonadati</taxon>
        <taxon>Verrucomicrobiota</taxon>
        <taxon>Verrucomicrobiia</taxon>
        <taxon>Verrucomicrobiales</taxon>
        <taxon>Verrucomicrobiaceae</taxon>
        <taxon>Prosthecobacter</taxon>
    </lineage>
</organism>
<evidence type="ECO:0000256" key="1">
    <source>
        <dbReference type="ARBA" id="ARBA00022679"/>
    </source>
</evidence>
<proteinExistence type="predicted"/>
<gene>
    <name evidence="3" type="ORF">GCM10023213_03700</name>
</gene>
<dbReference type="SUPFAM" id="SSF53756">
    <property type="entry name" value="UDP-Glycosyltransferase/glycogen phosphorylase"/>
    <property type="match status" value="1"/>
</dbReference>
<sequence length="244" mass="26729">MPYARLLKSEKLRRGPCDISDELVVPTQAVKQDIVDEGLFPEDRIHVVPYGISESFFEIENRPIEGQVLFVGSCTLVKGIHYLAMAASQIIRDASGRQPHFIAAGGVTDLVRKNPLCSSLQFLGRVPRGRVNKLYENADVLVFPTLSDSFGAVILEAMAAGIPVVASPHCAEIVEHGVSGFVVEPRDTEALARAVSTIINDRALREKMGAAARLRAREYTWEKHGATLTRTLQSIQQRPDAARG</sequence>